<evidence type="ECO:0008006" key="6">
    <source>
        <dbReference type="Google" id="ProtNLM"/>
    </source>
</evidence>
<evidence type="ECO:0000259" key="2">
    <source>
        <dbReference type="Pfam" id="PF13556"/>
    </source>
</evidence>
<feature type="domain" description="PucR C-terminal helix-turn-helix" evidence="2">
    <location>
        <begin position="318"/>
        <end position="375"/>
    </location>
</feature>
<keyword evidence="5" id="KW-1185">Reference proteome</keyword>
<gene>
    <name evidence="4" type="ORF">GCM10009827_012910</name>
</gene>
<feature type="domain" description="CdaR GGDEF-like" evidence="3">
    <location>
        <begin position="168"/>
        <end position="271"/>
    </location>
</feature>
<dbReference type="Pfam" id="PF13556">
    <property type="entry name" value="HTH_30"/>
    <property type="match status" value="1"/>
</dbReference>
<comment type="similarity">
    <text evidence="1">Belongs to the CdaR family.</text>
</comment>
<sequence>MHDEIDELVDDLAAAAGLAVQLTDTNFNSLTFGPHRGKVDWIRRETLLTRTTSAEIRRYLDTFNVRTAMGPVHIPADPSRDTMARLVVPVRSNGRTVGFLWFLDDGTAAHPAVLDRIVAAAERLGRLLNRDAHRQQLVADRLRDLVGEHEPSRQESIRFFEDQGWSARRVAVTVAAAVDPAAQPMDQTAVTEALDAPRGLDRKVLRAVHDDAVVLLSPAAAAEDPRRTAGRALDVLAAGGVAGWVAGVGGVHPTLAGAADSYRQARCALRVARSMSEHRPIADWPRLGALRVLTLLPVQALQQAIEPRLLPVLADATLVETLRTYLVEAGDIRRTCAALHVHRGTVYYRLRKIEQLSQLSLRDGDDRLTIHTSLHMARLAGMA</sequence>
<dbReference type="Proteomes" id="UP001501470">
    <property type="component" value="Unassembled WGS sequence"/>
</dbReference>
<proteinExistence type="inferred from homology"/>
<dbReference type="Gene3D" id="1.10.10.2840">
    <property type="entry name" value="PucR C-terminal helix-turn-helix domain"/>
    <property type="match status" value="1"/>
</dbReference>
<accession>A0ABN1ZQE3</accession>
<evidence type="ECO:0000259" key="3">
    <source>
        <dbReference type="Pfam" id="PF17853"/>
    </source>
</evidence>
<name>A0ABN1ZQE3_9ACTN</name>
<dbReference type="InterPro" id="IPR025736">
    <property type="entry name" value="PucR_C-HTH_dom"/>
</dbReference>
<dbReference type="InterPro" id="IPR051448">
    <property type="entry name" value="CdaR-like_regulators"/>
</dbReference>
<dbReference type="InterPro" id="IPR042070">
    <property type="entry name" value="PucR_C-HTH_sf"/>
</dbReference>
<protein>
    <recommendedName>
        <fullName evidence="6">PucR family transcriptional regulator</fullName>
    </recommendedName>
</protein>
<organism evidence="4 5">
    <name type="scientific">Dactylosporangium maewongense</name>
    <dbReference type="NCBI Taxonomy" id="634393"/>
    <lineage>
        <taxon>Bacteria</taxon>
        <taxon>Bacillati</taxon>
        <taxon>Actinomycetota</taxon>
        <taxon>Actinomycetes</taxon>
        <taxon>Micromonosporales</taxon>
        <taxon>Micromonosporaceae</taxon>
        <taxon>Dactylosporangium</taxon>
    </lineage>
</organism>
<dbReference type="Pfam" id="PF17853">
    <property type="entry name" value="GGDEF_2"/>
    <property type="match status" value="1"/>
</dbReference>
<dbReference type="PANTHER" id="PTHR33744:SF17">
    <property type="entry name" value="CONSERVED PROTEIN"/>
    <property type="match status" value="1"/>
</dbReference>
<dbReference type="PANTHER" id="PTHR33744">
    <property type="entry name" value="CARBOHYDRATE DIACID REGULATOR"/>
    <property type="match status" value="1"/>
</dbReference>
<comment type="caution">
    <text evidence="4">The sequence shown here is derived from an EMBL/GenBank/DDBJ whole genome shotgun (WGS) entry which is preliminary data.</text>
</comment>
<reference evidence="4 5" key="1">
    <citation type="journal article" date="2019" name="Int. J. Syst. Evol. Microbiol.">
        <title>The Global Catalogue of Microorganisms (GCM) 10K type strain sequencing project: providing services to taxonomists for standard genome sequencing and annotation.</title>
        <authorList>
            <consortium name="The Broad Institute Genomics Platform"/>
            <consortium name="The Broad Institute Genome Sequencing Center for Infectious Disease"/>
            <person name="Wu L."/>
            <person name="Ma J."/>
        </authorList>
    </citation>
    <scope>NUCLEOTIDE SEQUENCE [LARGE SCALE GENOMIC DNA]</scope>
    <source>
        <strain evidence="4 5">JCM 15933</strain>
    </source>
</reference>
<dbReference type="InterPro" id="IPR041522">
    <property type="entry name" value="CdaR_GGDEF"/>
</dbReference>
<evidence type="ECO:0000256" key="1">
    <source>
        <dbReference type="ARBA" id="ARBA00006754"/>
    </source>
</evidence>
<dbReference type="EMBL" id="BAAAQD010000001">
    <property type="protein sequence ID" value="GAA1502006.1"/>
    <property type="molecule type" value="Genomic_DNA"/>
</dbReference>
<evidence type="ECO:0000313" key="5">
    <source>
        <dbReference type="Proteomes" id="UP001501470"/>
    </source>
</evidence>
<evidence type="ECO:0000313" key="4">
    <source>
        <dbReference type="EMBL" id="GAA1502006.1"/>
    </source>
</evidence>